<comment type="caution">
    <text evidence="2">The sequence shown here is derived from an EMBL/GenBank/DDBJ whole genome shotgun (WGS) entry which is preliminary data.</text>
</comment>
<feature type="domain" description="Glutaredoxin" evidence="1">
    <location>
        <begin position="4"/>
        <end position="34"/>
    </location>
</feature>
<evidence type="ECO:0000313" key="3">
    <source>
        <dbReference type="Proteomes" id="UP000245657"/>
    </source>
</evidence>
<dbReference type="Gene3D" id="3.40.30.10">
    <property type="entry name" value="Glutaredoxin"/>
    <property type="match status" value="1"/>
</dbReference>
<dbReference type="Pfam" id="PF00462">
    <property type="entry name" value="Glutaredoxin"/>
    <property type="match status" value="1"/>
</dbReference>
<dbReference type="GeneID" id="97549193"/>
<dbReference type="SUPFAM" id="SSF52833">
    <property type="entry name" value="Thioredoxin-like"/>
    <property type="match status" value="1"/>
</dbReference>
<organism evidence="2 3">
    <name type="scientific">Methanospirillum lacunae</name>
    <dbReference type="NCBI Taxonomy" id="668570"/>
    <lineage>
        <taxon>Archaea</taxon>
        <taxon>Methanobacteriati</taxon>
        <taxon>Methanobacteriota</taxon>
        <taxon>Stenosarchaea group</taxon>
        <taxon>Methanomicrobia</taxon>
        <taxon>Methanomicrobiales</taxon>
        <taxon>Methanospirillaceae</taxon>
        <taxon>Methanospirillum</taxon>
    </lineage>
</organism>
<evidence type="ECO:0000259" key="1">
    <source>
        <dbReference type="Pfam" id="PF00462"/>
    </source>
</evidence>
<dbReference type="RefSeq" id="WP_109967142.1">
    <property type="nucleotide sequence ID" value="NZ_CP176093.1"/>
</dbReference>
<keyword evidence="3" id="KW-1185">Reference proteome</keyword>
<dbReference type="OrthoDB" id="197796at2157"/>
<protein>
    <recommendedName>
        <fullName evidence="1">Glutaredoxin domain-containing protein</fullName>
    </recommendedName>
</protein>
<proteinExistence type="predicted"/>
<dbReference type="EMBL" id="QGMY01000002">
    <property type="protein sequence ID" value="PWR73862.1"/>
    <property type="molecule type" value="Genomic_DNA"/>
</dbReference>
<accession>A0A2V2N121</accession>
<reference evidence="2 3" key="1">
    <citation type="submission" date="2018-05" db="EMBL/GenBank/DDBJ databases">
        <title>Draft genome of Methanospirillum lacunae Ki8-1.</title>
        <authorList>
            <person name="Dueholm M.S."/>
            <person name="Nielsen P.H."/>
            <person name="Bakmann L.F."/>
            <person name="Otzen D.E."/>
        </authorList>
    </citation>
    <scope>NUCLEOTIDE SEQUENCE [LARGE SCALE GENOMIC DNA]</scope>
    <source>
        <strain evidence="2 3">Ki8-1</strain>
    </source>
</reference>
<dbReference type="AlphaFoldDB" id="A0A2V2N121"/>
<evidence type="ECO:0000313" key="2">
    <source>
        <dbReference type="EMBL" id="PWR73862.1"/>
    </source>
</evidence>
<name>A0A2V2N121_9EURY</name>
<sequence length="34" mass="3876">MNQIIVHTMKNCPNCDKLKATLKGLGIEFEEKDL</sequence>
<dbReference type="InterPro" id="IPR002109">
    <property type="entry name" value="Glutaredoxin"/>
</dbReference>
<dbReference type="Proteomes" id="UP000245657">
    <property type="component" value="Unassembled WGS sequence"/>
</dbReference>
<gene>
    <name evidence="2" type="ORF">DK846_01450</name>
</gene>
<dbReference type="InterPro" id="IPR036249">
    <property type="entry name" value="Thioredoxin-like_sf"/>
</dbReference>